<dbReference type="InterPro" id="IPR040260">
    <property type="entry name" value="RFA2-like"/>
</dbReference>
<gene>
    <name evidence="7" type="ORF">PTTT1_LOCUS26654</name>
</gene>
<comment type="subcellular location">
    <subcellularLocation>
        <location evidence="1">Nucleus</location>
    </subcellularLocation>
</comment>
<dbReference type="InterPro" id="IPR014892">
    <property type="entry name" value="RPA_C"/>
</dbReference>
<dbReference type="Proteomes" id="UP000836788">
    <property type="component" value="Chromosome 2"/>
</dbReference>
<dbReference type="Pfam" id="PF08784">
    <property type="entry name" value="RPA_C"/>
    <property type="match status" value="1"/>
</dbReference>
<dbReference type="GO" id="GO:0000724">
    <property type="term" value="P:double-strand break repair via homologous recombination"/>
    <property type="evidence" value="ECO:0007669"/>
    <property type="project" value="TreeGrafter"/>
</dbReference>
<dbReference type="PANTHER" id="PTHR13989">
    <property type="entry name" value="REPLICATION PROTEIN A-RELATED"/>
    <property type="match status" value="1"/>
</dbReference>
<comment type="similarity">
    <text evidence="2">Belongs to the replication factor A protein 2 family.</text>
</comment>
<feature type="compositionally biased region" description="Gly residues" evidence="5">
    <location>
        <begin position="1"/>
        <end position="31"/>
    </location>
</feature>
<evidence type="ECO:0000256" key="4">
    <source>
        <dbReference type="ARBA" id="ARBA00023242"/>
    </source>
</evidence>
<dbReference type="Gene3D" id="1.10.10.10">
    <property type="entry name" value="Winged helix-like DNA-binding domain superfamily/Winged helix DNA-binding domain"/>
    <property type="match status" value="1"/>
</dbReference>
<dbReference type="GO" id="GO:0006260">
    <property type="term" value="P:DNA replication"/>
    <property type="evidence" value="ECO:0007669"/>
    <property type="project" value="TreeGrafter"/>
</dbReference>
<dbReference type="AlphaFoldDB" id="A0A8J9TE71"/>
<name>A0A8J9TE71_PHATR</name>
<protein>
    <recommendedName>
        <fullName evidence="6">Replication protein A C-terminal domain-containing protein</fullName>
    </recommendedName>
</protein>
<organism evidence="7">
    <name type="scientific">Phaeodactylum tricornutum</name>
    <name type="common">Diatom</name>
    <dbReference type="NCBI Taxonomy" id="2850"/>
    <lineage>
        <taxon>Eukaryota</taxon>
        <taxon>Sar</taxon>
        <taxon>Stramenopiles</taxon>
        <taxon>Ochrophyta</taxon>
        <taxon>Bacillariophyta</taxon>
        <taxon>Bacillariophyceae</taxon>
        <taxon>Bacillariophycidae</taxon>
        <taxon>Naviculales</taxon>
        <taxon>Phaeodactylaceae</taxon>
        <taxon>Phaeodactylum</taxon>
    </lineage>
</organism>
<evidence type="ECO:0000256" key="2">
    <source>
        <dbReference type="ARBA" id="ARBA00007815"/>
    </source>
</evidence>
<dbReference type="Gene3D" id="2.40.50.140">
    <property type="entry name" value="Nucleic acid-binding proteins"/>
    <property type="match status" value="1"/>
</dbReference>
<dbReference type="SMR" id="A0A8J9TE71"/>
<dbReference type="PANTHER" id="PTHR13989:SF16">
    <property type="entry name" value="REPLICATION PROTEIN A2"/>
    <property type="match status" value="1"/>
</dbReference>
<feature type="region of interest" description="Disordered" evidence="5">
    <location>
        <begin position="1"/>
        <end position="38"/>
    </location>
</feature>
<dbReference type="GO" id="GO:0003697">
    <property type="term" value="F:single-stranded DNA binding"/>
    <property type="evidence" value="ECO:0007669"/>
    <property type="project" value="TreeGrafter"/>
</dbReference>
<evidence type="ECO:0000313" key="7">
    <source>
        <dbReference type="EMBL" id="CAG9284667.1"/>
    </source>
</evidence>
<keyword evidence="3" id="KW-0238">DNA-binding</keyword>
<dbReference type="GO" id="GO:0006289">
    <property type="term" value="P:nucleotide-excision repair"/>
    <property type="evidence" value="ECO:0007669"/>
    <property type="project" value="TreeGrafter"/>
</dbReference>
<dbReference type="InterPro" id="IPR012340">
    <property type="entry name" value="NA-bd_OB-fold"/>
</dbReference>
<dbReference type="EMBL" id="OU594943">
    <property type="protein sequence ID" value="CAG9284667.1"/>
    <property type="molecule type" value="Genomic_DNA"/>
</dbReference>
<dbReference type="GO" id="GO:0000781">
    <property type="term" value="C:chromosome, telomeric region"/>
    <property type="evidence" value="ECO:0007669"/>
    <property type="project" value="TreeGrafter"/>
</dbReference>
<dbReference type="CDD" id="cd04478">
    <property type="entry name" value="RPA2_DBD_D"/>
    <property type="match status" value="1"/>
</dbReference>
<feature type="domain" description="Replication protein A C-terminal" evidence="6">
    <location>
        <begin position="194"/>
        <end position="264"/>
    </location>
</feature>
<proteinExistence type="inferred from homology"/>
<dbReference type="GO" id="GO:0035861">
    <property type="term" value="C:site of double-strand break"/>
    <property type="evidence" value="ECO:0007669"/>
    <property type="project" value="TreeGrafter"/>
</dbReference>
<keyword evidence="4" id="KW-0539">Nucleus</keyword>
<evidence type="ECO:0000256" key="3">
    <source>
        <dbReference type="ARBA" id="ARBA00023125"/>
    </source>
</evidence>
<dbReference type="InterPro" id="IPR036388">
    <property type="entry name" value="WH-like_DNA-bd_sf"/>
</dbReference>
<sequence>MDYQGGGGFGNSGSAGGSGYSGGGGSAGNSGGKARRSYDEQTMVPVTIRMCLGAMPDEISEGVGGLQLEDGRRLYHVRFVAAVRSFEDFSTNVVYTLEDGTGLMEVKQWLDDNHCTAIAEMRQHTLKENIYLKVVGQIKEYDGKKMVVAESIRVLSTGNELAHHMLEVVYAGETFKRKDSIVAPQSSMMFNTNTVKGSALHANSSDGGWKDELLRFIRMEGDKSDMGVSIDACIKYIGRPSSEVHQAVADFSSNGNLYSTIDENYYKFAM</sequence>
<accession>A0A8J9TE71</accession>
<evidence type="ECO:0000256" key="1">
    <source>
        <dbReference type="ARBA" id="ARBA00004123"/>
    </source>
</evidence>
<reference evidence="7" key="1">
    <citation type="submission" date="2022-02" db="EMBL/GenBank/DDBJ databases">
        <authorList>
            <person name="Giguere J D."/>
        </authorList>
    </citation>
    <scope>NUCLEOTIDE SEQUENCE</scope>
    <source>
        <strain evidence="7">CCAP 1055/1</strain>
    </source>
</reference>
<evidence type="ECO:0000259" key="6">
    <source>
        <dbReference type="Pfam" id="PF08784"/>
    </source>
</evidence>
<evidence type="ECO:0000256" key="5">
    <source>
        <dbReference type="SAM" id="MobiDB-lite"/>
    </source>
</evidence>
<dbReference type="SUPFAM" id="SSF50249">
    <property type="entry name" value="Nucleic acid-binding proteins"/>
    <property type="match status" value="1"/>
</dbReference>
<dbReference type="GO" id="GO:0005662">
    <property type="term" value="C:DNA replication factor A complex"/>
    <property type="evidence" value="ECO:0007669"/>
    <property type="project" value="TreeGrafter"/>
</dbReference>